<feature type="transmembrane region" description="Helical" evidence="16">
    <location>
        <begin position="580"/>
        <end position="601"/>
    </location>
</feature>
<evidence type="ECO:0000313" key="18">
    <source>
        <dbReference type="Proteomes" id="UP000504639"/>
    </source>
</evidence>
<comment type="subcellular location">
    <subcellularLocation>
        <location evidence="3">Cytoplasm</location>
        <location evidence="3">Cytosol</location>
    </subcellularLocation>
    <subcellularLocation>
        <location evidence="2">Endoplasmic reticulum</location>
    </subcellularLocation>
    <subcellularLocation>
        <location evidence="4">Golgi apparatus</location>
    </subcellularLocation>
    <subcellularLocation>
        <location evidence="1">Mitochondrion</location>
    </subcellularLocation>
</comment>
<dbReference type="Pfam" id="PF04548">
    <property type="entry name" value="AIG1"/>
    <property type="match status" value="2"/>
</dbReference>
<dbReference type="GO" id="GO:0005794">
    <property type="term" value="C:Golgi apparatus"/>
    <property type="evidence" value="ECO:0007669"/>
    <property type="project" value="UniProtKB-SubCell"/>
</dbReference>
<evidence type="ECO:0000256" key="16">
    <source>
        <dbReference type="SAM" id="Phobius"/>
    </source>
</evidence>
<evidence type="ECO:0000256" key="5">
    <source>
        <dbReference type="ARBA" id="ARBA00008535"/>
    </source>
</evidence>
<comment type="similarity">
    <text evidence="5">Belongs to the TRAFAC class TrmE-Era-EngA-EngB-Septin-like GTPase superfamily. AIG1/Toc34/Toc159-like paraseptin GTPase family. IAN subfamily.</text>
</comment>
<evidence type="ECO:0000256" key="1">
    <source>
        <dbReference type="ARBA" id="ARBA00004173"/>
    </source>
</evidence>
<comment type="function">
    <text evidence="13">Exerts an anti-apoptotic effect in the immune system and is involved in responses to infections.</text>
</comment>
<keyword evidence="12" id="KW-0342">GTP-binding</keyword>
<dbReference type="AlphaFoldDB" id="A0A6J3CQA5"/>
<evidence type="ECO:0000256" key="12">
    <source>
        <dbReference type="ARBA" id="ARBA00023134"/>
    </source>
</evidence>
<protein>
    <recommendedName>
        <fullName evidence="14">GTPase IMAP family member 8</fullName>
    </recommendedName>
    <alternativeName>
        <fullName evidence="15">Immune-associated nucleotide-binding protein 9</fullName>
    </alternativeName>
</protein>
<dbReference type="GO" id="GO:0005829">
    <property type="term" value="C:cytosol"/>
    <property type="evidence" value="ECO:0007669"/>
    <property type="project" value="UniProtKB-SubCell"/>
</dbReference>
<dbReference type="GO" id="GO:0005525">
    <property type="term" value="F:GTP binding"/>
    <property type="evidence" value="ECO:0007669"/>
    <property type="project" value="UniProtKB-KW"/>
</dbReference>
<dbReference type="PROSITE" id="PS51720">
    <property type="entry name" value="G_AIG1"/>
    <property type="match status" value="2"/>
</dbReference>
<proteinExistence type="inferred from homology"/>
<keyword evidence="16" id="KW-0472">Membrane</keyword>
<feature type="domain" description="AIG1-type G" evidence="17">
    <location>
        <begin position="346"/>
        <end position="549"/>
    </location>
</feature>
<dbReference type="FunFam" id="3.40.50.300:FF:000536">
    <property type="entry name" value="GTPase IMAP family member 8"/>
    <property type="match status" value="1"/>
</dbReference>
<dbReference type="InterPro" id="IPR006703">
    <property type="entry name" value="G_AIG1"/>
</dbReference>
<keyword evidence="9" id="KW-0256">Endoplasmic reticulum</keyword>
<evidence type="ECO:0000256" key="2">
    <source>
        <dbReference type="ARBA" id="ARBA00004240"/>
    </source>
</evidence>
<accession>A0A6J3CQA5</accession>
<dbReference type="SUPFAM" id="SSF52540">
    <property type="entry name" value="P-loop containing nucleoside triphosphate hydrolases"/>
    <property type="match status" value="2"/>
</dbReference>
<dbReference type="KEGG" id="aful:116486733"/>
<dbReference type="PANTHER" id="PTHR10903:SF73">
    <property type="entry name" value="GTPASE IMAP FAMILY MEMBER 8"/>
    <property type="match status" value="1"/>
</dbReference>
<dbReference type="Gene3D" id="3.40.50.300">
    <property type="entry name" value="P-loop containing nucleotide triphosphate hydrolases"/>
    <property type="match status" value="2"/>
</dbReference>
<organism evidence="18 19">
    <name type="scientific">Aythya fuligula</name>
    <name type="common">Tufted duck</name>
    <name type="synonym">Anas fuligula</name>
    <dbReference type="NCBI Taxonomy" id="219594"/>
    <lineage>
        <taxon>Eukaryota</taxon>
        <taxon>Metazoa</taxon>
        <taxon>Chordata</taxon>
        <taxon>Craniata</taxon>
        <taxon>Vertebrata</taxon>
        <taxon>Euteleostomi</taxon>
        <taxon>Archelosauria</taxon>
        <taxon>Archosauria</taxon>
        <taxon>Dinosauria</taxon>
        <taxon>Saurischia</taxon>
        <taxon>Theropoda</taxon>
        <taxon>Coelurosauria</taxon>
        <taxon>Aves</taxon>
        <taxon>Neognathae</taxon>
        <taxon>Galloanserae</taxon>
        <taxon>Anseriformes</taxon>
        <taxon>Anatidae</taxon>
        <taxon>Aythyinae</taxon>
        <taxon>Aythya</taxon>
    </lineage>
</organism>
<dbReference type="RefSeq" id="XP_032039072.1">
    <property type="nucleotide sequence ID" value="XM_032183181.1"/>
</dbReference>
<feature type="domain" description="AIG1-type G" evidence="17">
    <location>
        <begin position="18"/>
        <end position="221"/>
    </location>
</feature>
<evidence type="ECO:0000256" key="14">
    <source>
        <dbReference type="ARBA" id="ARBA00073539"/>
    </source>
</evidence>
<dbReference type="FunFam" id="3.40.50.300:FF:000366">
    <property type="entry name" value="GTPase, IMAP family member 2"/>
    <property type="match status" value="1"/>
</dbReference>
<evidence type="ECO:0000259" key="17">
    <source>
        <dbReference type="PROSITE" id="PS51720"/>
    </source>
</evidence>
<keyword evidence="10" id="KW-0333">Golgi apparatus</keyword>
<dbReference type="GO" id="GO:0005783">
    <property type="term" value="C:endoplasmic reticulum"/>
    <property type="evidence" value="ECO:0007669"/>
    <property type="project" value="UniProtKB-SubCell"/>
</dbReference>
<evidence type="ECO:0000313" key="19">
    <source>
        <dbReference type="RefSeq" id="XP_032039072.1"/>
    </source>
</evidence>
<dbReference type="GO" id="GO:0005739">
    <property type="term" value="C:mitochondrion"/>
    <property type="evidence" value="ECO:0007669"/>
    <property type="project" value="UniProtKB-SubCell"/>
</dbReference>
<evidence type="ECO:0000256" key="15">
    <source>
        <dbReference type="ARBA" id="ARBA00077278"/>
    </source>
</evidence>
<gene>
    <name evidence="19" type="primary">LOC116486733</name>
</gene>
<evidence type="ECO:0000256" key="10">
    <source>
        <dbReference type="ARBA" id="ARBA00023034"/>
    </source>
</evidence>
<evidence type="ECO:0000256" key="6">
    <source>
        <dbReference type="ARBA" id="ARBA00022490"/>
    </source>
</evidence>
<evidence type="ECO:0000256" key="8">
    <source>
        <dbReference type="ARBA" id="ARBA00022741"/>
    </source>
</evidence>
<keyword evidence="16" id="KW-0812">Transmembrane</keyword>
<dbReference type="PANTHER" id="PTHR10903">
    <property type="entry name" value="GTPASE, IMAP FAMILY MEMBER-RELATED"/>
    <property type="match status" value="1"/>
</dbReference>
<dbReference type="InterPro" id="IPR027417">
    <property type="entry name" value="P-loop_NTPase"/>
</dbReference>
<evidence type="ECO:0000256" key="3">
    <source>
        <dbReference type="ARBA" id="ARBA00004514"/>
    </source>
</evidence>
<dbReference type="Proteomes" id="UP000504639">
    <property type="component" value="Chromosome 2"/>
</dbReference>
<reference evidence="19" key="1">
    <citation type="submission" date="2025-08" db="UniProtKB">
        <authorList>
            <consortium name="RefSeq"/>
        </authorList>
    </citation>
    <scope>IDENTIFICATION</scope>
    <source>
        <tissue evidence="19">Lung</tissue>
    </source>
</reference>
<dbReference type="InterPro" id="IPR045058">
    <property type="entry name" value="GIMA/IAN/Toc"/>
</dbReference>
<keyword evidence="8" id="KW-0547">Nucleotide-binding</keyword>
<keyword evidence="6" id="KW-0963">Cytoplasm</keyword>
<evidence type="ECO:0000256" key="4">
    <source>
        <dbReference type="ARBA" id="ARBA00004555"/>
    </source>
</evidence>
<evidence type="ECO:0000256" key="11">
    <source>
        <dbReference type="ARBA" id="ARBA00023128"/>
    </source>
</evidence>
<evidence type="ECO:0000256" key="13">
    <source>
        <dbReference type="ARBA" id="ARBA00056809"/>
    </source>
</evidence>
<keyword evidence="16" id="KW-1133">Transmembrane helix</keyword>
<keyword evidence="7" id="KW-0677">Repeat</keyword>
<name>A0A6J3CQA5_AYTFU</name>
<dbReference type="GeneID" id="116486733"/>
<keyword evidence="11" id="KW-0496">Mitochondrion</keyword>
<dbReference type="CDD" id="cd01852">
    <property type="entry name" value="AIG1"/>
    <property type="match status" value="1"/>
</dbReference>
<dbReference type="InParanoid" id="A0A6J3CQA5"/>
<sequence length="603" mass="67646">MQHGGCGVQTRVSGCSPGRRLKILLVGKTGSGKSATGNTILGKNAFENMTGAASVTQSYSAESASFRGREIVVIDTPGLFHTQRANKETAELIGNALRHFYGGVHAIILVMQLAHVCKEEEEVAEWVTKIFHTEAQKYMILLFTRAEELESPDDIHDFMKSETHLSGIAEKCGNRYIAFSNRATEQTRKQQVADLIKIIDEMVEKNKDAPCYTREMLEEHTQTAFGKYCTIHYRLHPESNRTVSTSIFVWDRTRRYPNDCRLRPVRSQTPESNRTVSKRPCRLRPDLREQNYGHKNTDGTFVGKASDRLPLPALWTLCETLAQLSSVPSVTVAVRREYMQPGVGGGLEMRLILAGKAGGGKSATGNTLLGECVFESKLSNQPVTMSCESAQGHWDGEDFTVVDTADIFNPEGASSEVHQEIIQCIRLSSPGPHVLLLVTQLGRFTQEDEEAAERLQDIFGADVLGHTIVIFTRAEELGERSLHDYVSCTDNKALHKLIERCRNRYCGFNNRATGAERDHQVMELMGMVRCMVRVNGDRYYSNEMYLEPNLTEEKVAYHMARYRAGRIKRARFSWRPSRRVVLACALIVLIIIVITLGILIARL</sequence>
<evidence type="ECO:0000256" key="7">
    <source>
        <dbReference type="ARBA" id="ARBA00022737"/>
    </source>
</evidence>
<evidence type="ECO:0000256" key="9">
    <source>
        <dbReference type="ARBA" id="ARBA00022824"/>
    </source>
</evidence>
<keyword evidence="18" id="KW-1185">Reference proteome</keyword>